<dbReference type="Proteomes" id="UP001208912">
    <property type="component" value="Unassembled WGS sequence"/>
</dbReference>
<name>A0ABT3MEQ4_9LEPT</name>
<keyword evidence="1" id="KW-0472">Membrane</keyword>
<reference evidence="3 4" key="1">
    <citation type="submission" date="2022-06" db="EMBL/GenBank/DDBJ databases">
        <title>Leptospira isolates from biofilms formed at urban environments.</title>
        <authorList>
            <person name="Ribeiro P.S."/>
            <person name="Sousa T."/>
            <person name="Carvalho N."/>
            <person name="Aburjaile F."/>
            <person name="Neves F."/>
            <person name="Oliveira D."/>
            <person name="Blanco L."/>
            <person name="Lima J."/>
            <person name="Costa F."/>
            <person name="Brenig B."/>
            <person name="Soares S."/>
            <person name="Ramos R."/>
            <person name="Goes-Neto A."/>
            <person name="Matiuzzi M."/>
            <person name="Azevedo V."/>
            <person name="Ristow P."/>
        </authorList>
    </citation>
    <scope>NUCLEOTIDE SEQUENCE [LARGE SCALE GENOMIC DNA]</scope>
    <source>
        <strain evidence="3 4">VSF19</strain>
    </source>
</reference>
<dbReference type="EMBL" id="JAMQPM010000001">
    <property type="protein sequence ID" value="MCW7524993.1"/>
    <property type="molecule type" value="Genomic_DNA"/>
</dbReference>
<keyword evidence="4" id="KW-1185">Reference proteome</keyword>
<accession>A0ABT3MEQ4</accession>
<evidence type="ECO:0000313" key="3">
    <source>
        <dbReference type="EMBL" id="MCW7524993.1"/>
    </source>
</evidence>
<sequence length="133" mass="15435">MKRFKVFVKGLLILPVFCFAMSLSAEALPSADEFLKMDLDKALPLIESLSKEDSKVLVSDLRTEIKKSYPKADHFYFLISHLEEIQAIEKEQARLRSLLWVYGLAFFLFFGFLGFLLLRQRQAIRDINQMLGK</sequence>
<feature type="chain" id="PRO_5045724953" evidence="2">
    <location>
        <begin position="28"/>
        <end position="133"/>
    </location>
</feature>
<evidence type="ECO:0000256" key="2">
    <source>
        <dbReference type="SAM" id="SignalP"/>
    </source>
</evidence>
<keyword evidence="2" id="KW-0732">Signal</keyword>
<evidence type="ECO:0000256" key="1">
    <source>
        <dbReference type="SAM" id="Phobius"/>
    </source>
</evidence>
<protein>
    <submittedName>
        <fullName evidence="3">Uncharacterized protein</fullName>
    </submittedName>
</protein>
<comment type="caution">
    <text evidence="3">The sequence shown here is derived from an EMBL/GenBank/DDBJ whole genome shotgun (WGS) entry which is preliminary data.</text>
</comment>
<gene>
    <name evidence="3" type="ORF">ND861_01420</name>
</gene>
<keyword evidence="1" id="KW-1133">Transmembrane helix</keyword>
<proteinExistence type="predicted"/>
<feature type="signal peptide" evidence="2">
    <location>
        <begin position="1"/>
        <end position="27"/>
    </location>
</feature>
<organism evidence="3 4">
    <name type="scientific">Leptospira soteropolitanensis</name>
    <dbReference type="NCBI Taxonomy" id="2950025"/>
    <lineage>
        <taxon>Bacteria</taxon>
        <taxon>Pseudomonadati</taxon>
        <taxon>Spirochaetota</taxon>
        <taxon>Spirochaetia</taxon>
        <taxon>Leptospirales</taxon>
        <taxon>Leptospiraceae</taxon>
        <taxon>Leptospira</taxon>
    </lineage>
</organism>
<keyword evidence="1" id="KW-0812">Transmembrane</keyword>
<feature type="transmembrane region" description="Helical" evidence="1">
    <location>
        <begin position="99"/>
        <end position="118"/>
    </location>
</feature>
<evidence type="ECO:0000313" key="4">
    <source>
        <dbReference type="Proteomes" id="UP001208912"/>
    </source>
</evidence>